<feature type="domain" description="HAMP" evidence="10">
    <location>
        <begin position="217"/>
        <end position="270"/>
    </location>
</feature>
<dbReference type="InterPro" id="IPR004090">
    <property type="entry name" value="Chemotax_Me-accpt_rcpt"/>
</dbReference>
<organism evidence="11">
    <name type="scientific">Rhodopseudomonas palustris (strain BisA53)</name>
    <dbReference type="NCBI Taxonomy" id="316055"/>
    <lineage>
        <taxon>Bacteria</taxon>
        <taxon>Pseudomonadati</taxon>
        <taxon>Pseudomonadota</taxon>
        <taxon>Alphaproteobacteria</taxon>
        <taxon>Hyphomicrobiales</taxon>
        <taxon>Nitrobacteraceae</taxon>
        <taxon>Rhodopseudomonas</taxon>
    </lineage>
</organism>
<dbReference type="SUPFAM" id="SSF58104">
    <property type="entry name" value="Methyl-accepting chemotaxis protein (MCP) signaling domain"/>
    <property type="match status" value="1"/>
</dbReference>
<keyword evidence="2" id="KW-0997">Cell inner membrane</keyword>
<dbReference type="PROSITE" id="PS50111">
    <property type="entry name" value="CHEMOTAXIS_TRANSDUC_2"/>
    <property type="match status" value="1"/>
</dbReference>
<evidence type="ECO:0000256" key="7">
    <source>
        <dbReference type="SAM" id="Phobius"/>
    </source>
</evidence>
<evidence type="ECO:0000259" key="10">
    <source>
        <dbReference type="PROSITE" id="PS50885"/>
    </source>
</evidence>
<keyword evidence="2" id="KW-1003">Cell membrane</keyword>
<evidence type="ECO:0000256" key="4">
    <source>
        <dbReference type="ARBA" id="ARBA00029447"/>
    </source>
</evidence>
<accession>Q07Q99</accession>
<dbReference type="STRING" id="316055.RPE_1941"/>
<dbReference type="Pfam" id="PF00015">
    <property type="entry name" value="MCPsignal"/>
    <property type="match status" value="1"/>
</dbReference>
<feature type="coiled-coil region" evidence="6">
    <location>
        <begin position="268"/>
        <end position="326"/>
    </location>
</feature>
<dbReference type="Pfam" id="PF00672">
    <property type="entry name" value="HAMP"/>
    <property type="match status" value="1"/>
</dbReference>
<dbReference type="PANTHER" id="PTHR32089:SF112">
    <property type="entry name" value="LYSOZYME-LIKE PROTEIN-RELATED"/>
    <property type="match status" value="1"/>
</dbReference>
<dbReference type="InterPro" id="IPR000727">
    <property type="entry name" value="T_SNARE_dom"/>
</dbReference>
<keyword evidence="6" id="KW-0175">Coiled coil</keyword>
<dbReference type="KEGG" id="rpe:RPE_1941"/>
<comment type="subcellular location">
    <subcellularLocation>
        <location evidence="1">Cell inner membrane</location>
        <topology evidence="1">Multi-pass membrane protein</topology>
    </subcellularLocation>
</comment>
<dbReference type="Gene3D" id="6.10.340.10">
    <property type="match status" value="1"/>
</dbReference>
<reference evidence="11" key="1">
    <citation type="submission" date="2006-09" db="EMBL/GenBank/DDBJ databases">
        <title>Complete sequence of Rhodopseudomonas palustris BisA53.</title>
        <authorList>
            <consortium name="US DOE Joint Genome Institute"/>
            <person name="Copeland A."/>
            <person name="Lucas S."/>
            <person name="Lapidus A."/>
            <person name="Barry K."/>
            <person name="Detter J.C."/>
            <person name="Glavina del Rio T."/>
            <person name="Hammon N."/>
            <person name="Israni S."/>
            <person name="Dalin E."/>
            <person name="Tice H."/>
            <person name="Pitluck S."/>
            <person name="Chain P."/>
            <person name="Malfatti S."/>
            <person name="Shin M."/>
            <person name="Vergez L."/>
            <person name="Schmutz J."/>
            <person name="Larimer F."/>
            <person name="Land M."/>
            <person name="Hauser L."/>
            <person name="Pelletier D.A."/>
            <person name="Kyrpides N."/>
            <person name="Kim E."/>
            <person name="Harwood C.S."/>
            <person name="Oda Y."/>
            <person name="Richardson P."/>
        </authorList>
    </citation>
    <scope>NUCLEOTIDE SEQUENCE [LARGE SCALE GENOMIC DNA]</scope>
    <source>
        <strain evidence="11">BisA53</strain>
    </source>
</reference>
<dbReference type="SMART" id="SM00304">
    <property type="entry name" value="HAMP"/>
    <property type="match status" value="1"/>
</dbReference>
<dbReference type="GO" id="GO:0004888">
    <property type="term" value="F:transmembrane signaling receptor activity"/>
    <property type="evidence" value="ECO:0007669"/>
    <property type="project" value="InterPro"/>
</dbReference>
<evidence type="ECO:0000256" key="6">
    <source>
        <dbReference type="SAM" id="Coils"/>
    </source>
</evidence>
<dbReference type="PROSITE" id="PS50885">
    <property type="entry name" value="HAMP"/>
    <property type="match status" value="1"/>
</dbReference>
<evidence type="ECO:0000256" key="2">
    <source>
        <dbReference type="ARBA" id="ARBA00022519"/>
    </source>
</evidence>
<dbReference type="eggNOG" id="COG0840">
    <property type="taxonomic scope" value="Bacteria"/>
</dbReference>
<protein>
    <submittedName>
        <fullName evidence="11">Methyl-accepting chemotaxis sensory transducer</fullName>
    </submittedName>
</protein>
<evidence type="ECO:0000256" key="5">
    <source>
        <dbReference type="PROSITE-ProRule" id="PRU00284"/>
    </source>
</evidence>
<dbReference type="GO" id="GO:0006935">
    <property type="term" value="P:chemotaxis"/>
    <property type="evidence" value="ECO:0007669"/>
    <property type="project" value="InterPro"/>
</dbReference>
<feature type="transmembrane region" description="Helical" evidence="7">
    <location>
        <begin position="195"/>
        <end position="220"/>
    </location>
</feature>
<evidence type="ECO:0000259" key="8">
    <source>
        <dbReference type="PROSITE" id="PS50111"/>
    </source>
</evidence>
<sequence>MTSAVRSRRISVSASIVLFGLVTAFGLAAILSVSEYGNKQVRVGGPLYSQIKLGTDLIADVLPPPEYVIEAFLEATLALHNPSNLPAHRQRLAKLHNEYSERHAFWVRSDLTPVLKTQLTQTSDAEVQRFWTALEAGLIPALANNDRAAADKAYAALAAAYTAHRAIVDDIVETTKKSNAKLEAEAADQVGTILAMVWGVSGIVVAIIALGLIAIALGVIRPVVRMTAAMERIADGAHDVTVPGITRGDEIGSMANAIGKIRDNADRKAREEAEARAQRDQAAATQRKQDLDKLANQFEGAVGNIIETVSAASTQLEAEAKRLTQTTASTQQLSVAVASASNEASTNVQLVASATNQMASSVTEISREVHESARIAHSAVDQARKTNDRVGELAKAATRIGDVVDLINTIAGQTNLLALNATIEAARAGEAGRGFAVVASEVKALAEQTAKATGEISQQITGIQAATQDSVGAITEISDTIGRMSEISSLIAAAVEQQGAATQEISRNVEHAAHGTSRVSANISDMQRGAAETGSVSSQVLQAAQSLSRDSGQLKIEVSKFLDTVRAA</sequence>
<keyword evidence="7" id="KW-0812">Transmembrane</keyword>
<evidence type="ECO:0000256" key="1">
    <source>
        <dbReference type="ARBA" id="ARBA00004429"/>
    </source>
</evidence>
<dbReference type="CDD" id="cd06225">
    <property type="entry name" value="HAMP"/>
    <property type="match status" value="1"/>
</dbReference>
<dbReference type="OrthoDB" id="3378718at2"/>
<keyword evidence="7" id="KW-0472">Membrane</keyword>
<dbReference type="EMBL" id="CP000463">
    <property type="protein sequence ID" value="ABJ05885.1"/>
    <property type="molecule type" value="Genomic_DNA"/>
</dbReference>
<evidence type="ECO:0000313" key="11">
    <source>
        <dbReference type="EMBL" id="ABJ05885.1"/>
    </source>
</evidence>
<keyword evidence="7" id="KW-1133">Transmembrane helix</keyword>
<dbReference type="InterPro" id="IPR003660">
    <property type="entry name" value="HAMP_dom"/>
</dbReference>
<dbReference type="Gene3D" id="1.10.287.950">
    <property type="entry name" value="Methyl-accepting chemotaxis protein"/>
    <property type="match status" value="1"/>
</dbReference>
<comment type="similarity">
    <text evidence="4">Belongs to the methyl-accepting chemotaxis (MCP) protein family.</text>
</comment>
<name>Q07Q99_RHOP5</name>
<keyword evidence="3 5" id="KW-0807">Transducer</keyword>
<dbReference type="PANTHER" id="PTHR32089">
    <property type="entry name" value="METHYL-ACCEPTING CHEMOTAXIS PROTEIN MCPB"/>
    <property type="match status" value="1"/>
</dbReference>
<feature type="domain" description="Methyl-accepting transducer" evidence="8">
    <location>
        <begin position="294"/>
        <end position="548"/>
    </location>
</feature>
<gene>
    <name evidence="11" type="ordered locus">RPE_1941</name>
</gene>
<dbReference type="PRINTS" id="PR00260">
    <property type="entry name" value="CHEMTRNSDUCR"/>
</dbReference>
<proteinExistence type="inferred from homology"/>
<dbReference type="GO" id="GO:0007165">
    <property type="term" value="P:signal transduction"/>
    <property type="evidence" value="ECO:0007669"/>
    <property type="project" value="UniProtKB-KW"/>
</dbReference>
<evidence type="ECO:0000259" key="9">
    <source>
        <dbReference type="PROSITE" id="PS50192"/>
    </source>
</evidence>
<dbReference type="AlphaFoldDB" id="Q07Q99"/>
<dbReference type="PROSITE" id="PS50192">
    <property type="entry name" value="T_SNARE"/>
    <property type="match status" value="1"/>
</dbReference>
<dbReference type="GO" id="GO:0005886">
    <property type="term" value="C:plasma membrane"/>
    <property type="evidence" value="ECO:0007669"/>
    <property type="project" value="UniProtKB-SubCell"/>
</dbReference>
<dbReference type="SMART" id="SM00283">
    <property type="entry name" value="MA"/>
    <property type="match status" value="1"/>
</dbReference>
<dbReference type="InterPro" id="IPR004089">
    <property type="entry name" value="MCPsignal_dom"/>
</dbReference>
<feature type="domain" description="T-SNARE coiled-coil homology" evidence="9">
    <location>
        <begin position="464"/>
        <end position="526"/>
    </location>
</feature>
<dbReference type="HOGENOM" id="CLU_000445_107_27_5"/>
<evidence type="ECO:0000256" key="3">
    <source>
        <dbReference type="ARBA" id="ARBA00023224"/>
    </source>
</evidence>